<proteinExistence type="predicted"/>
<keyword evidence="2" id="KW-1185">Reference proteome</keyword>
<dbReference type="Proteomes" id="UP001500711">
    <property type="component" value="Unassembled WGS sequence"/>
</dbReference>
<sequence length="188" mass="20847">MTQCRSRSFPDEAAIACGRDGGFTYFGGSRADTWSVDPSLRSRLERLNAEFAALDIEPDRAVWLACDLLLDGVDTPALCELAGESPTRLDKWEARDLLRQVLEELGIPPLSYEEADWFLGREAALRILDGAPSAEWADETWRITLKLAGDGDEVFAALANHDTDPEPFRGFVREYLRLADEQSGAVTP</sequence>
<organism evidence="1 2">
    <name type="scientific">Lentzea roselyniae</name>
    <dbReference type="NCBI Taxonomy" id="531940"/>
    <lineage>
        <taxon>Bacteria</taxon>
        <taxon>Bacillati</taxon>
        <taxon>Actinomycetota</taxon>
        <taxon>Actinomycetes</taxon>
        <taxon>Pseudonocardiales</taxon>
        <taxon>Pseudonocardiaceae</taxon>
        <taxon>Lentzea</taxon>
    </lineage>
</organism>
<reference evidence="2" key="1">
    <citation type="journal article" date="2019" name="Int. J. Syst. Evol. Microbiol.">
        <title>The Global Catalogue of Microorganisms (GCM) 10K type strain sequencing project: providing services to taxonomists for standard genome sequencing and annotation.</title>
        <authorList>
            <consortium name="The Broad Institute Genomics Platform"/>
            <consortium name="The Broad Institute Genome Sequencing Center for Infectious Disease"/>
            <person name="Wu L."/>
            <person name="Ma J."/>
        </authorList>
    </citation>
    <scope>NUCLEOTIDE SEQUENCE [LARGE SCALE GENOMIC DNA]</scope>
    <source>
        <strain evidence="2">JCM 17494</strain>
    </source>
</reference>
<dbReference type="EMBL" id="BAABBE010000001">
    <property type="protein sequence ID" value="GAA3619586.1"/>
    <property type="molecule type" value="Genomic_DNA"/>
</dbReference>
<evidence type="ECO:0000313" key="2">
    <source>
        <dbReference type="Proteomes" id="UP001500711"/>
    </source>
</evidence>
<name>A0ABP6ZXX7_9PSEU</name>
<evidence type="ECO:0000313" key="1">
    <source>
        <dbReference type="EMBL" id="GAA3619586.1"/>
    </source>
</evidence>
<gene>
    <name evidence="1" type="ORF">GCM10022267_02190</name>
</gene>
<accession>A0ABP6ZXX7</accession>
<comment type="caution">
    <text evidence="1">The sequence shown here is derived from an EMBL/GenBank/DDBJ whole genome shotgun (WGS) entry which is preliminary data.</text>
</comment>
<protein>
    <submittedName>
        <fullName evidence="1">Uncharacterized protein</fullName>
    </submittedName>
</protein>